<dbReference type="Gene3D" id="1.25.40.720">
    <property type="entry name" value="Telomere length regulation protein 2, C-terminal domain"/>
    <property type="match status" value="2"/>
</dbReference>
<keyword evidence="13" id="KW-1185">Reference proteome</keyword>
<dbReference type="GO" id="GO:0051879">
    <property type="term" value="F:Hsp90 protein binding"/>
    <property type="evidence" value="ECO:0007669"/>
    <property type="project" value="TreeGrafter"/>
</dbReference>
<dbReference type="PANTHER" id="PTHR15830:SF10">
    <property type="entry name" value="TELOMERE LENGTH REGULATION PROTEIN TEL2 HOMOLOG"/>
    <property type="match status" value="1"/>
</dbReference>
<dbReference type="GeneTree" id="ENSGT00390000006698"/>
<organism evidence="12">
    <name type="scientific">Stegastes partitus</name>
    <name type="common">bicolor damselfish</name>
    <dbReference type="NCBI Taxonomy" id="144197"/>
    <lineage>
        <taxon>Eukaryota</taxon>
        <taxon>Metazoa</taxon>
        <taxon>Chordata</taxon>
        <taxon>Craniata</taxon>
        <taxon>Vertebrata</taxon>
        <taxon>Euteleostomi</taxon>
        <taxon>Actinopterygii</taxon>
        <taxon>Neopterygii</taxon>
        <taxon>Teleostei</taxon>
        <taxon>Neoteleostei</taxon>
        <taxon>Acanthomorphata</taxon>
        <taxon>Ovalentaria</taxon>
        <taxon>Pomacentridae</taxon>
        <taxon>Stegastes</taxon>
    </lineage>
</organism>
<evidence type="ECO:0000313" key="13">
    <source>
        <dbReference type="Proteomes" id="UP000694891"/>
    </source>
</evidence>
<reference evidence="12" key="1">
    <citation type="submission" date="2023-09" db="UniProtKB">
        <authorList>
            <consortium name="Ensembl"/>
        </authorList>
    </citation>
    <scope>IDENTIFICATION</scope>
</reference>
<keyword evidence="8" id="KW-0539">Nucleus</keyword>
<dbReference type="InterPro" id="IPR038528">
    <property type="entry name" value="TEL2_C_sf"/>
</dbReference>
<accession>A0A3B4Z780</accession>
<evidence type="ECO:0000313" key="14">
    <source>
        <dbReference type="RefSeq" id="XP_008294872.1"/>
    </source>
</evidence>
<evidence type="ECO:0000256" key="3">
    <source>
        <dbReference type="ARBA" id="ARBA00004496"/>
    </source>
</evidence>
<evidence type="ECO:0000256" key="5">
    <source>
        <dbReference type="ARBA" id="ARBA00018231"/>
    </source>
</evidence>
<dbReference type="GO" id="GO:0051083">
    <property type="term" value="P:'de novo' cotranslational protein folding"/>
    <property type="evidence" value="ECO:0007669"/>
    <property type="project" value="TreeGrafter"/>
</dbReference>
<dbReference type="Proteomes" id="UP000694891">
    <property type="component" value="Unplaced"/>
</dbReference>
<dbReference type="Pfam" id="PF25320">
    <property type="entry name" value="TELO2_ARM"/>
    <property type="match status" value="1"/>
</dbReference>
<evidence type="ECO:0000259" key="10">
    <source>
        <dbReference type="Pfam" id="PF10193"/>
    </source>
</evidence>
<evidence type="ECO:0000256" key="4">
    <source>
        <dbReference type="ARBA" id="ARBA00006133"/>
    </source>
</evidence>
<dbReference type="AlphaFoldDB" id="A0A3B4Z780"/>
<dbReference type="FunFam" id="1.25.40.720:FF:000003">
    <property type="entry name" value="Telomere length regulation protein TEL2 homolog"/>
    <property type="match status" value="1"/>
</dbReference>
<dbReference type="OrthoDB" id="10258062at2759"/>
<feature type="compositionally biased region" description="Low complexity" evidence="9">
    <location>
        <begin position="477"/>
        <end position="489"/>
    </location>
</feature>
<comment type="subcellular location">
    <subcellularLocation>
        <location evidence="3">Cytoplasm</location>
    </subcellularLocation>
    <subcellularLocation>
        <location evidence="2">Membrane</location>
    </subcellularLocation>
    <subcellularLocation>
        <location evidence="1">Nucleus</location>
    </subcellularLocation>
</comment>
<dbReference type="RefSeq" id="XP_008294872.1">
    <property type="nucleotide sequence ID" value="XM_008296650.1"/>
</dbReference>
<evidence type="ECO:0000256" key="7">
    <source>
        <dbReference type="ARBA" id="ARBA00023136"/>
    </source>
</evidence>
<dbReference type="GO" id="GO:0042162">
    <property type="term" value="F:telomeric DNA binding"/>
    <property type="evidence" value="ECO:0007669"/>
    <property type="project" value="TreeGrafter"/>
</dbReference>
<evidence type="ECO:0000256" key="9">
    <source>
        <dbReference type="SAM" id="MobiDB-lite"/>
    </source>
</evidence>
<dbReference type="GO" id="GO:0005634">
    <property type="term" value="C:nucleus"/>
    <property type="evidence" value="ECO:0007669"/>
    <property type="project" value="UniProtKB-SubCell"/>
</dbReference>
<feature type="compositionally biased region" description="Acidic residues" evidence="9">
    <location>
        <begin position="493"/>
        <end position="503"/>
    </location>
</feature>
<gene>
    <name evidence="14" type="primary">telo2</name>
</gene>
<proteinExistence type="inferred from homology"/>
<keyword evidence="6" id="KW-0963">Cytoplasm</keyword>
<name>A0A3B4Z780_9TELE</name>
<evidence type="ECO:0000256" key="8">
    <source>
        <dbReference type="ARBA" id="ARBA00023242"/>
    </source>
</evidence>
<dbReference type="Ensembl" id="ENSSPAT00000002462.1">
    <property type="protein sequence ID" value="ENSSPAP00000002424.1"/>
    <property type="gene ID" value="ENSSPAG00000001863.1"/>
</dbReference>
<dbReference type="CTD" id="9894"/>
<dbReference type="Pfam" id="PF10193">
    <property type="entry name" value="Telomere_reg-2"/>
    <property type="match status" value="1"/>
</dbReference>
<comment type="similarity">
    <text evidence="4">Belongs to the TEL2 family.</text>
</comment>
<dbReference type="InterPro" id="IPR057348">
    <property type="entry name" value="TELO2_ARM"/>
</dbReference>
<dbReference type="InterPro" id="IPR016024">
    <property type="entry name" value="ARM-type_fold"/>
</dbReference>
<evidence type="ECO:0000256" key="6">
    <source>
        <dbReference type="ARBA" id="ARBA00022490"/>
    </source>
</evidence>
<dbReference type="STRING" id="144197.ENSSPAP00000002424"/>
<evidence type="ECO:0000259" key="11">
    <source>
        <dbReference type="Pfam" id="PF25320"/>
    </source>
</evidence>
<dbReference type="GO" id="GO:0005829">
    <property type="term" value="C:cytosol"/>
    <property type="evidence" value="ECO:0007669"/>
    <property type="project" value="TreeGrafter"/>
</dbReference>
<protein>
    <recommendedName>
        <fullName evidence="5">Telomere length regulation protein TEL2 homolog</fullName>
    </recommendedName>
</protein>
<feature type="domain" description="Telomere length regulation protein conserved" evidence="10">
    <location>
        <begin position="519"/>
        <end position="627"/>
    </location>
</feature>
<dbReference type="PANTHER" id="PTHR15830">
    <property type="entry name" value="TELOMERE LENGTH REGULATION PROTEIN TEL2 FAMILY MEMBER"/>
    <property type="match status" value="1"/>
</dbReference>
<dbReference type="InterPro" id="IPR019337">
    <property type="entry name" value="Telomere_length_regulation_dom"/>
</dbReference>
<evidence type="ECO:0000256" key="1">
    <source>
        <dbReference type="ARBA" id="ARBA00004123"/>
    </source>
</evidence>
<dbReference type="GO" id="GO:0016020">
    <property type="term" value="C:membrane"/>
    <property type="evidence" value="ECO:0007669"/>
    <property type="project" value="UniProtKB-SubCell"/>
</dbReference>
<feature type="region of interest" description="Disordered" evidence="9">
    <location>
        <begin position="446"/>
        <end position="520"/>
    </location>
</feature>
<dbReference type="GeneID" id="103368316"/>
<reference evidence="14" key="2">
    <citation type="submission" date="2025-04" db="UniProtKB">
        <authorList>
            <consortium name="RefSeq"/>
        </authorList>
    </citation>
    <scope>IDENTIFICATION</scope>
</reference>
<keyword evidence="7" id="KW-0472">Membrane</keyword>
<evidence type="ECO:0000313" key="12">
    <source>
        <dbReference type="Ensembl" id="ENSSPAP00000002424.1"/>
    </source>
</evidence>
<evidence type="ECO:0000256" key="2">
    <source>
        <dbReference type="ARBA" id="ARBA00004370"/>
    </source>
</evidence>
<feature type="domain" description="TELO2 ARM repeat" evidence="11">
    <location>
        <begin position="329"/>
        <end position="420"/>
    </location>
</feature>
<sequence length="842" mass="94168">MEHPSTNAEVRLTVSQCFRTLTSSPDSKDIVRTLQTLHSYLDGGPESTTTAAQQAEFRRAHYSRTLQLLVSNIQADWLHSFTAAERTQLWDGLFLKGPPDQALLVLLEAIGELRPSSNLDHMVSITEKFLQSHRLAELLWSYCLQAAPSDSPQLRETLLGRISALPDLTANKLRLNNRPVFLPQQYYPLLATEMLTALERTCQALRDGTDCSLTFVAQVIGKVCIQGHSGLVLAVMAPRLSVCTRSDMVWQRVCWKLMENVPQRWMESVLTGLVQAVRGPDALGRIIGNLVLTNKNVQFVITHKLLLLQYKYESQVLRVVLGYLAADRDRRPLLIQVLRSVCQAWANPSAVKHTPLEQQLYVSKALLLSVSLLKDSELQELRSELLQCMLGGMQSHLDSSVVRIRHMGMVVGECLSSRMDINGTKLKFEYEQDEETRELLSLMTPVTCDEPEPEPEPVNGVDSLQETSETIPSTQNASSQSKPAPQPSKADPDSDLDSDDELTPYDMSGDQETSQASPPRYLRDCLEILKSSEDSVRVELSLRAAESLVRRNAFTAREISVQMSKVLLHMEDKYNIIGFLSLRQATMVALTVTDCIPVTQYLTTEFYSLNYSLRQRLDILEVLVVAAQELSKPITEKTTPSIGPATTSELTPYPGDNPVHWQQVVEKRIQSKTKRLSKGATKPVAMATPNRYAPVAGHFFFPLLRNYDKPQVTFDLLGSDHLVLGRLIHTLGLFVHLAVNAPIAAQMGRALLDFVWAVRYHVDQMVRRGVLFAVCSVFLSMPSQNLLVDLSDQLFETRAWLADVAEGDPDADCRNLAVQSLVLLDKSLKKQLQDPQTLSLES</sequence>
<dbReference type="FunFam" id="1.25.40.720:FF:000001">
    <property type="entry name" value="Telomere length regulation protein TEL2"/>
    <property type="match status" value="1"/>
</dbReference>
<dbReference type="SUPFAM" id="SSF48371">
    <property type="entry name" value="ARM repeat"/>
    <property type="match status" value="1"/>
</dbReference>
<feature type="compositionally biased region" description="Polar residues" evidence="9">
    <location>
        <begin position="462"/>
        <end position="476"/>
    </location>
</feature>
<dbReference type="InterPro" id="IPR051970">
    <property type="entry name" value="TEL2_Regulation"/>
</dbReference>